<evidence type="ECO:0000256" key="1">
    <source>
        <dbReference type="ARBA" id="ARBA00004123"/>
    </source>
</evidence>
<evidence type="ECO:0000256" key="8">
    <source>
        <dbReference type="ARBA" id="ARBA00032015"/>
    </source>
</evidence>
<dbReference type="GO" id="GO:0016592">
    <property type="term" value="C:mediator complex"/>
    <property type="evidence" value="ECO:0007669"/>
    <property type="project" value="InterPro"/>
</dbReference>
<reference evidence="13 14" key="1">
    <citation type="journal article" date="2016" name="BMC Genomics">
        <title>Comparative genomic and transcriptomic analyses of the Fuzhuan brick tea-fermentation fungus Aspergillus cristatus.</title>
        <authorList>
            <person name="Ge Y."/>
            <person name="Wang Y."/>
            <person name="Liu Y."/>
            <person name="Tan Y."/>
            <person name="Ren X."/>
            <person name="Zhang X."/>
            <person name="Hyde K.D."/>
            <person name="Liu Y."/>
            <person name="Liu Z."/>
        </authorList>
    </citation>
    <scope>NUCLEOTIDE SEQUENCE [LARGE SCALE GENOMIC DNA]</scope>
    <source>
        <strain evidence="13 14">GZAAS20.1005</strain>
    </source>
</reference>
<dbReference type="PANTHER" id="PTHR13224">
    <property type="entry name" value="THYROID HORMONE RECEPTOR-ASSOCIATED PROTEIN-RELATED"/>
    <property type="match status" value="1"/>
</dbReference>
<dbReference type="Pfam" id="PF11635">
    <property type="entry name" value="Med16_N"/>
    <property type="match status" value="1"/>
</dbReference>
<evidence type="ECO:0000256" key="6">
    <source>
        <dbReference type="ARBA" id="ARBA00023163"/>
    </source>
</evidence>
<keyword evidence="14" id="KW-1185">Reference proteome</keyword>
<dbReference type="PANTHER" id="PTHR13224:SF6">
    <property type="entry name" value="MEDIATOR OF RNA POLYMERASE II TRANSCRIPTION SUBUNIT 16"/>
    <property type="match status" value="1"/>
</dbReference>
<evidence type="ECO:0000256" key="9">
    <source>
        <dbReference type="RuleBase" id="RU364149"/>
    </source>
</evidence>
<evidence type="ECO:0000256" key="7">
    <source>
        <dbReference type="ARBA" id="ARBA00023242"/>
    </source>
</evidence>
<dbReference type="Pfam" id="PF20719">
    <property type="entry name" value="Med16_C"/>
    <property type="match status" value="1"/>
</dbReference>
<dbReference type="VEuPathDB" id="FungiDB:SI65_02714"/>
<dbReference type="InterPro" id="IPR048339">
    <property type="entry name" value="Mediator_Med16_C"/>
</dbReference>
<gene>
    <name evidence="9" type="primary">MED16</name>
    <name evidence="13" type="ORF">SI65_02714</name>
</gene>
<comment type="caution">
    <text evidence="13">The sequence shown here is derived from an EMBL/GenBank/DDBJ whole genome shotgun (WGS) entry which is preliminary data.</text>
</comment>
<comment type="similarity">
    <text evidence="2 9">Belongs to the Mediator complex subunit 16 family.</text>
</comment>
<dbReference type="InterPro" id="IPR021665">
    <property type="entry name" value="Mediator_Med16_N"/>
</dbReference>
<keyword evidence="5 9" id="KW-0010">Activator</keyword>
<dbReference type="InterPro" id="IPR036322">
    <property type="entry name" value="WD40_repeat_dom_sf"/>
</dbReference>
<comment type="subcellular location">
    <subcellularLocation>
        <location evidence="1 9">Nucleus</location>
    </subcellularLocation>
</comment>
<dbReference type="AlphaFoldDB" id="A0A1E3BLN5"/>
<comment type="subunit">
    <text evidence="9">Component of the Mediator complex.</text>
</comment>
<feature type="domain" description="Mediator complex subunit 16 C-terminal" evidence="12">
    <location>
        <begin position="803"/>
        <end position="923"/>
    </location>
</feature>
<evidence type="ECO:0000256" key="2">
    <source>
        <dbReference type="ARBA" id="ARBA00006543"/>
    </source>
</evidence>
<keyword evidence="6 9" id="KW-0804">Transcription</keyword>
<proteinExistence type="inferred from homology"/>
<dbReference type="EMBL" id="JXNT01000002">
    <property type="protein sequence ID" value="ODM21870.1"/>
    <property type="molecule type" value="Genomic_DNA"/>
</dbReference>
<evidence type="ECO:0000259" key="11">
    <source>
        <dbReference type="Pfam" id="PF11635"/>
    </source>
</evidence>
<evidence type="ECO:0000256" key="10">
    <source>
        <dbReference type="SAM" id="MobiDB-lite"/>
    </source>
</evidence>
<accession>A0A1E3BLN5</accession>
<dbReference type="GO" id="GO:0045893">
    <property type="term" value="P:positive regulation of DNA-templated transcription"/>
    <property type="evidence" value="ECO:0007669"/>
    <property type="project" value="TreeGrafter"/>
</dbReference>
<dbReference type="InterPro" id="IPR048338">
    <property type="entry name" value="Mediator_Med16"/>
</dbReference>
<keyword evidence="7 9" id="KW-0539">Nucleus</keyword>
<protein>
    <recommendedName>
        <fullName evidence="3 9">Mediator of RNA polymerase II transcription subunit 16</fullName>
    </recommendedName>
    <alternativeName>
        <fullName evidence="8 9">Mediator complex subunit 16</fullName>
    </alternativeName>
</protein>
<evidence type="ECO:0000313" key="14">
    <source>
        <dbReference type="Proteomes" id="UP000094569"/>
    </source>
</evidence>
<evidence type="ECO:0000256" key="4">
    <source>
        <dbReference type="ARBA" id="ARBA00023015"/>
    </source>
</evidence>
<dbReference type="SUPFAM" id="SSF50978">
    <property type="entry name" value="WD40 repeat-like"/>
    <property type="match status" value="1"/>
</dbReference>
<feature type="region of interest" description="Disordered" evidence="10">
    <location>
        <begin position="932"/>
        <end position="956"/>
    </location>
</feature>
<feature type="domain" description="Mediator complex subunit Med16 N-terminal" evidence="11">
    <location>
        <begin position="140"/>
        <end position="469"/>
    </location>
</feature>
<keyword evidence="4 9" id="KW-0805">Transcription regulation</keyword>
<name>A0A1E3BLN5_ASPCR</name>
<comment type="function">
    <text evidence="9">Component of the Mediator complex, a coactivator involved in the regulated transcription of nearly all RNA polymerase II-dependent genes. Mediator functions as a bridge to convey information from gene-specific regulatory proteins to the basal RNA polymerase II transcription machinery. Mediator is recruited to promoters by direct interactions with regulatory proteins and serves as a scaffold for the assembly of a functional preinitiation complex with RNA polymerase II and the general transcription factors.</text>
</comment>
<dbReference type="OrthoDB" id="4139168at2759"/>
<evidence type="ECO:0000256" key="5">
    <source>
        <dbReference type="ARBA" id="ARBA00023159"/>
    </source>
</evidence>
<dbReference type="STRING" id="573508.A0A1E3BLN5"/>
<evidence type="ECO:0000313" key="13">
    <source>
        <dbReference type="EMBL" id="ODM21870.1"/>
    </source>
</evidence>
<evidence type="ECO:0000259" key="12">
    <source>
        <dbReference type="Pfam" id="PF20719"/>
    </source>
</evidence>
<sequence>MPLIMDHGINVDDLFGESGSLELGLSPTAPKGLAQRLDEMRLLGCCQKIAWSRLGCIAYISRDGLTVNVRYLHCQPSDGRWCLSEDTPLFPVTEAHGSHPLVHICWNESGSELAVVDSSGRVSIYSISIALNSIAGQRQAAFDPDDEINQVVGMTWLNTQRSVHAFLQAAKVNGRWAYSPFRRRPIGPFHPANKAALVCVTRSGLIKLLYQNPDSRWAEISAELKNTSYSDRLLTHASLVATQAGIIVTTHSVCQKICVYRVHVSWNPPQWDPSTPKQSNLFPVPSFRFAHGNVETPSGIWNTYRNTGENEEAPSSTNSIYALMHLEIIPGAVDNPAGSTANPWILAVYSNPLAATPDHTGQNGSASIIVRWQLEAASQNLHPKFDEVVSKKNHNAQVKPKMELCRLEDIHFDKYVISVDQAEYGTVLAITYDDSSITFYDPKTMAVFNGTDDNSTVTCLTQAGFHSPPEVSGLQISFSPSACAAVMLDSEGQTQLRLMEHSYGAENSLFDESKFSAAIAALTLAFCRGCGSDINTDDILMLVMRQLSSEAQTAFLNEVYRALPINCNFTVDQDKLMNHPYIPRCLSLQAALGFRDRYKPRIFTSAVPWAILHLRHGAVLFAYFFQYIKGIQTDPHDSGVLRMVLGNTRWVLDFSQYILNEVFDLADEFESVLSDQEAFTQKLKTTTSLPLIILLSSMSRTFLRFICRGLRGVHSGYNPSAANLVGDSRIYYSETCHLLDTSPVRIDVYEKFLAGVDSAVRHAYHGAGFGDTERPGPEKELLVNARIPPVLMNAVSAIFRSVVPAVRGEVDRLTIYLGDYTWLGVGDDKRTEVYRRTRDVDILKKIPLRAVVADIGSGANNTSTATSTATNDNNKTGAGQRIRRCIRCCEVSSDTHPPRSLPAFQMIARLGLLRSCICGGMWALEARSPAGQLDGSPAPGSGLQTELRTPGLIQGS</sequence>
<organism evidence="13 14">
    <name type="scientific">Aspergillus cristatus</name>
    <name type="common">Chinese Fuzhuan brick tea-fermentation fungus</name>
    <name type="synonym">Eurotium cristatum</name>
    <dbReference type="NCBI Taxonomy" id="573508"/>
    <lineage>
        <taxon>Eukaryota</taxon>
        <taxon>Fungi</taxon>
        <taxon>Dikarya</taxon>
        <taxon>Ascomycota</taxon>
        <taxon>Pezizomycotina</taxon>
        <taxon>Eurotiomycetes</taxon>
        <taxon>Eurotiomycetidae</taxon>
        <taxon>Eurotiales</taxon>
        <taxon>Aspergillaceae</taxon>
        <taxon>Aspergillus</taxon>
        <taxon>Aspergillus subgen. Aspergillus</taxon>
    </lineage>
</organism>
<dbReference type="Proteomes" id="UP000094569">
    <property type="component" value="Unassembled WGS sequence"/>
</dbReference>
<evidence type="ECO:0000256" key="3">
    <source>
        <dbReference type="ARBA" id="ARBA00019614"/>
    </source>
</evidence>